<keyword evidence="4" id="KW-1185">Reference proteome</keyword>
<evidence type="ECO:0000313" key="3">
    <source>
        <dbReference type="EMBL" id="CAK9134178.1"/>
    </source>
</evidence>
<dbReference type="SUPFAM" id="SSF49899">
    <property type="entry name" value="Concanavalin A-like lectins/glucanases"/>
    <property type="match status" value="1"/>
</dbReference>
<protein>
    <submittedName>
        <fullName evidence="3">Uncharacterized protein</fullName>
    </submittedName>
</protein>
<organism evidence="3 4">
    <name type="scientific">Ilex paraguariensis</name>
    <name type="common">yerba mate</name>
    <dbReference type="NCBI Taxonomy" id="185542"/>
    <lineage>
        <taxon>Eukaryota</taxon>
        <taxon>Viridiplantae</taxon>
        <taxon>Streptophyta</taxon>
        <taxon>Embryophyta</taxon>
        <taxon>Tracheophyta</taxon>
        <taxon>Spermatophyta</taxon>
        <taxon>Magnoliopsida</taxon>
        <taxon>eudicotyledons</taxon>
        <taxon>Gunneridae</taxon>
        <taxon>Pentapetalae</taxon>
        <taxon>asterids</taxon>
        <taxon>campanulids</taxon>
        <taxon>Aquifoliales</taxon>
        <taxon>Aquifoliaceae</taxon>
        <taxon>Ilex</taxon>
    </lineage>
</organism>
<keyword evidence="1" id="KW-0727">SH2 domain</keyword>
<proteinExistence type="predicted"/>
<gene>
    <name evidence="3" type="ORF">ILEXP_LOCUS1109</name>
</gene>
<dbReference type="PANTHER" id="PTHR11801">
    <property type="entry name" value="SIGNAL TRANSDUCER AND ACTIVATOR OF TRANSCRIPTION"/>
    <property type="match status" value="1"/>
</dbReference>
<sequence length="558" mass="62278">MGVNAVDDKDYSLLKDLKLDIRGEPEGTFSLCFWLYLINSTSSPSILLRQVHPNITGTVPFLVLNEKKALMLFPLLFLHQEAPSSANSTLWAEVPHTSSKIEFPLKKWLHVGCEVSIEFMRLYIDGEIVGEKPLASLSTMNSLSDDLRKVSLTSSIGHDDGLQGYVHCVEFLPLTVSIQNHYVKVHTCRFKFLQCFVILDPPLQLLIDSSSASEIKEDSDGVWSIVGGKERSWILMQALDLEDARVIKYVQTSFQHVTCSEMESCRRNFSLDVILLDALGQPVNKEMEVVALLLYADSEAHVEKPDDAEAPLLTNYDGIEYASCDRPSKLINGRASFKLKISQLSSKCDNKLFRLKFEIPKMGKYPFLQAFSIPIRCVSRNRTTRVSSPMLKKSSSAMHLLGRHQSLDNGSSELVQNIVCEAKQSTSSKRVKLGQEKPHAKFMADLTSSRIDEECNSQACTSTEDDNAYGASMDGRSDKHEETDNSSDLESSEATNSVFKSMPSNRDVVSDLAVFKYCLGGLTEKSLLLKEIAISASEQELADFAEQVSLYMGCLHHR</sequence>
<evidence type="ECO:0000313" key="4">
    <source>
        <dbReference type="Proteomes" id="UP001642360"/>
    </source>
</evidence>
<feature type="region of interest" description="Disordered" evidence="2">
    <location>
        <begin position="461"/>
        <end position="497"/>
    </location>
</feature>
<name>A0ABC8QNB1_9AQUA</name>
<accession>A0ABC8QNB1</accession>
<comment type="caution">
    <text evidence="3">The sequence shown here is derived from an EMBL/GenBank/DDBJ whole genome shotgun (WGS) entry which is preliminary data.</text>
</comment>
<dbReference type="InterPro" id="IPR013320">
    <property type="entry name" value="ConA-like_dom_sf"/>
</dbReference>
<dbReference type="Proteomes" id="UP001642360">
    <property type="component" value="Unassembled WGS sequence"/>
</dbReference>
<reference evidence="3 4" key="1">
    <citation type="submission" date="2024-02" db="EMBL/GenBank/DDBJ databases">
        <authorList>
            <person name="Vignale AGUSTIN F."/>
            <person name="Sosa J E."/>
            <person name="Modenutti C."/>
        </authorList>
    </citation>
    <scope>NUCLEOTIDE SEQUENCE [LARGE SCALE GENOMIC DNA]</scope>
</reference>
<evidence type="ECO:0000256" key="1">
    <source>
        <dbReference type="ARBA" id="ARBA00022999"/>
    </source>
</evidence>
<dbReference type="EMBL" id="CAUOFW020000336">
    <property type="protein sequence ID" value="CAK9134178.1"/>
    <property type="molecule type" value="Genomic_DNA"/>
</dbReference>
<dbReference type="InterPro" id="IPR001217">
    <property type="entry name" value="STAT"/>
</dbReference>
<evidence type="ECO:0000256" key="2">
    <source>
        <dbReference type="SAM" id="MobiDB-lite"/>
    </source>
</evidence>
<dbReference type="AlphaFoldDB" id="A0ABC8QNB1"/>